<gene>
    <name evidence="5" type="primary">lin</name>
    <name evidence="5" type="ORF">HALOF300_05020</name>
</gene>
<keyword evidence="6" id="KW-1185">Reference proteome</keyword>
<dbReference type="InterPro" id="IPR051429">
    <property type="entry name" value="Encapsulin_nc"/>
</dbReference>
<sequence length="269" mass="28424">MNHLLRSHAPISSAAWDQLDAEATERLTVALGARKLVDFSGPLGWSASATNLGRVGPVADSPAPGVIARARTVLAMVEVRADFTVSREELAAADRGAPDPDLTALDEAAVRIAEVENAAIMHGWSEAGLTGITQASTHRALPHDPDATHYPQQVAAAVATLLRTGIAGPYGLALGPSDYTEVIESAENGGYPLFDHLRKILQGGPIVWVPGLRGGTVMSMRGGDFLFTAGQDFAIGYDHHDADSVHLYLEESFTFHVATPEAAVELSDE</sequence>
<protein>
    <recommendedName>
        <fullName evidence="4">Type 1 encapsulin shell protein</fullName>
    </recommendedName>
</protein>
<comment type="subcellular location">
    <subcellularLocation>
        <location evidence="1">Encapsulin nanocompartment</location>
    </subcellularLocation>
</comment>
<dbReference type="PIRSF" id="PIRSF019254">
    <property type="entry name" value="CFP29"/>
    <property type="match status" value="1"/>
</dbReference>
<dbReference type="PANTHER" id="PTHR37165">
    <property type="entry name" value="PEPTIDASE U56 FAMILY"/>
    <property type="match status" value="1"/>
</dbReference>
<proteinExistence type="inferred from homology"/>
<evidence type="ECO:0000256" key="3">
    <source>
        <dbReference type="ARBA" id="ARBA00033787"/>
    </source>
</evidence>
<dbReference type="Pfam" id="PF04454">
    <property type="entry name" value="Linocin_M18"/>
    <property type="match status" value="1"/>
</dbReference>
<evidence type="ECO:0000256" key="2">
    <source>
        <dbReference type="ARBA" id="ARBA00033743"/>
    </source>
</evidence>
<keyword evidence="5" id="KW-0378">Hydrolase</keyword>
<name>A0A7M4DS72_9MICO</name>
<dbReference type="EMBL" id="CACRYJ010000068">
    <property type="protein sequence ID" value="VZO40316.1"/>
    <property type="molecule type" value="Genomic_DNA"/>
</dbReference>
<dbReference type="GO" id="GO:0016787">
    <property type="term" value="F:hydrolase activity"/>
    <property type="evidence" value="ECO:0007669"/>
    <property type="project" value="UniProtKB-KW"/>
</dbReference>
<dbReference type="GO" id="GO:0140737">
    <property type="term" value="C:encapsulin nanocompartment"/>
    <property type="evidence" value="ECO:0007669"/>
    <property type="project" value="UniProtKB-SubCell"/>
</dbReference>
<evidence type="ECO:0000256" key="1">
    <source>
        <dbReference type="ARBA" id="ARBA00033738"/>
    </source>
</evidence>
<organism evidence="5 6">
    <name type="scientific">Occultella aeris</name>
    <dbReference type="NCBI Taxonomy" id="2761496"/>
    <lineage>
        <taxon>Bacteria</taxon>
        <taxon>Bacillati</taxon>
        <taxon>Actinomycetota</taxon>
        <taxon>Actinomycetes</taxon>
        <taxon>Micrococcales</taxon>
        <taxon>Ruaniaceae</taxon>
        <taxon>Occultella</taxon>
    </lineage>
</organism>
<dbReference type="Gene3D" id="3.30.2400.30">
    <property type="match status" value="1"/>
</dbReference>
<evidence type="ECO:0000256" key="4">
    <source>
        <dbReference type="ARBA" id="ARBA00050023"/>
    </source>
</evidence>
<dbReference type="InterPro" id="IPR007544">
    <property type="entry name" value="ENCAP"/>
</dbReference>
<evidence type="ECO:0000313" key="6">
    <source>
        <dbReference type="Proteomes" id="UP000419743"/>
    </source>
</evidence>
<keyword evidence="3" id="KW-1284">Encapsulin nanocompartment</keyword>
<comment type="similarity">
    <text evidence="2">Belongs to the encapsulin family. Family 1 subfamily.</text>
</comment>
<dbReference type="RefSeq" id="WP_156743570.1">
    <property type="nucleotide sequence ID" value="NZ_CACRYJ010000068.1"/>
</dbReference>
<dbReference type="AlphaFoldDB" id="A0A7M4DS72"/>
<dbReference type="SUPFAM" id="SSF56563">
    <property type="entry name" value="Major capsid protein gp5"/>
    <property type="match status" value="1"/>
</dbReference>
<comment type="caution">
    <text evidence="5">The sequence shown here is derived from an EMBL/GenBank/DDBJ whole genome shotgun (WGS) entry which is preliminary data.</text>
</comment>
<dbReference type="NCBIfam" id="NF041155">
    <property type="entry name" value="encap_f1"/>
    <property type="match status" value="1"/>
</dbReference>
<accession>A0A7M4DS72</accession>
<dbReference type="Gene3D" id="3.30.2320.10">
    <property type="entry name" value="hypothetical protein PF0899 domain"/>
    <property type="match status" value="1"/>
</dbReference>
<dbReference type="Proteomes" id="UP000419743">
    <property type="component" value="Unassembled WGS sequence"/>
</dbReference>
<dbReference type="PANTHER" id="PTHR37165:SF1">
    <property type="entry name" value="TYPE 1 ENCAPSULIN SHELL PROTEIN"/>
    <property type="match status" value="1"/>
</dbReference>
<reference evidence="5 6" key="1">
    <citation type="submission" date="2019-11" db="EMBL/GenBank/DDBJ databases">
        <authorList>
            <person name="Criscuolo A."/>
        </authorList>
    </citation>
    <scope>NUCLEOTIDE SEQUENCE [LARGE SCALE GENOMIC DNA]</scope>
    <source>
        <strain evidence="5">CIP111667</strain>
    </source>
</reference>
<evidence type="ECO:0000313" key="5">
    <source>
        <dbReference type="EMBL" id="VZO40316.1"/>
    </source>
</evidence>